<gene>
    <name evidence="7" type="primary">LOC113859756</name>
</gene>
<evidence type="ECO:0000256" key="1">
    <source>
        <dbReference type="ARBA" id="ARBA00009995"/>
    </source>
</evidence>
<dbReference type="GO" id="GO:0080044">
    <property type="term" value="F:quercetin 7-O-glucosyltransferase activity"/>
    <property type="evidence" value="ECO:0007669"/>
    <property type="project" value="TreeGrafter"/>
</dbReference>
<reference evidence="6" key="1">
    <citation type="journal article" date="2019" name="Toxins">
        <title>Detection of Abrin-Like and Prepropulchellin-Like Toxin Genes and Transcripts Using Whole Genome Sequencing and Full-Length Transcript Sequencing of Abrus precatorius.</title>
        <authorList>
            <person name="Hovde B.T."/>
            <person name="Daligault H.E."/>
            <person name="Hanschen E.R."/>
            <person name="Kunde Y.A."/>
            <person name="Johnson M.B."/>
            <person name="Starkenburg S.R."/>
            <person name="Johnson S.L."/>
        </authorList>
    </citation>
    <scope>NUCLEOTIDE SEQUENCE [LARGE SCALE GENOMIC DNA]</scope>
</reference>
<dbReference type="AlphaFoldDB" id="A0A8B8KY11"/>
<evidence type="ECO:0000256" key="2">
    <source>
        <dbReference type="ARBA" id="ARBA00022676"/>
    </source>
</evidence>
<dbReference type="GO" id="GO:0080043">
    <property type="term" value="F:quercetin 3-O-glucosyltransferase activity"/>
    <property type="evidence" value="ECO:0007669"/>
    <property type="project" value="TreeGrafter"/>
</dbReference>
<dbReference type="PANTHER" id="PTHR11926">
    <property type="entry name" value="GLUCOSYL/GLUCURONOSYL TRANSFERASES"/>
    <property type="match status" value="1"/>
</dbReference>
<reference evidence="7" key="2">
    <citation type="submission" date="2025-08" db="UniProtKB">
        <authorList>
            <consortium name="RefSeq"/>
        </authorList>
    </citation>
    <scope>IDENTIFICATION</scope>
    <source>
        <tissue evidence="7">Young leaves</tissue>
    </source>
</reference>
<comment type="similarity">
    <text evidence="1 4">Belongs to the UDP-glycosyltransferase family.</text>
</comment>
<keyword evidence="3 4" id="KW-0808">Transferase</keyword>
<dbReference type="PANTHER" id="PTHR11926:SF1494">
    <property type="entry name" value="FLAVONOL 3-O-GLUCOSYLTRANSFERASE UGT76E12-RELATED"/>
    <property type="match status" value="1"/>
</dbReference>
<dbReference type="EC" id="2.4.1.-" evidence="5"/>
<dbReference type="CDD" id="cd03784">
    <property type="entry name" value="GT1_Gtf-like"/>
    <property type="match status" value="1"/>
</dbReference>
<dbReference type="KEGG" id="aprc:113859756"/>
<evidence type="ECO:0000313" key="7">
    <source>
        <dbReference type="RefSeq" id="XP_027348253.1"/>
    </source>
</evidence>
<dbReference type="InterPro" id="IPR002213">
    <property type="entry name" value="UDP_glucos_trans"/>
</dbReference>
<dbReference type="Proteomes" id="UP000694853">
    <property type="component" value="Unplaced"/>
</dbReference>
<organism evidence="6 7">
    <name type="scientific">Abrus precatorius</name>
    <name type="common">Indian licorice</name>
    <name type="synonym">Glycine abrus</name>
    <dbReference type="NCBI Taxonomy" id="3816"/>
    <lineage>
        <taxon>Eukaryota</taxon>
        <taxon>Viridiplantae</taxon>
        <taxon>Streptophyta</taxon>
        <taxon>Embryophyta</taxon>
        <taxon>Tracheophyta</taxon>
        <taxon>Spermatophyta</taxon>
        <taxon>Magnoliopsida</taxon>
        <taxon>eudicotyledons</taxon>
        <taxon>Gunneridae</taxon>
        <taxon>Pentapetalae</taxon>
        <taxon>rosids</taxon>
        <taxon>fabids</taxon>
        <taxon>Fabales</taxon>
        <taxon>Fabaceae</taxon>
        <taxon>Papilionoideae</taxon>
        <taxon>50 kb inversion clade</taxon>
        <taxon>NPAAA clade</taxon>
        <taxon>indigoferoid/millettioid clade</taxon>
        <taxon>Abreae</taxon>
        <taxon>Abrus</taxon>
    </lineage>
</organism>
<sequence>MARNQNPHAIIFPYPLQGHVIPAVNLAMKLASKGLTITFVNTHSIHHQTSKANTNGNPNHHDLFAAVKDSGLDIRYTTVSDGLPVEYDRSLNHDEFMESLLHFMSAHVEELVAKIVKSSDPPVTCLIADTFFVWASTIADKFGLLWASFWTETALVFTLYYHMDLLRDNGHFDSNDGRKDPIDYVPGVEAIDPKDTASYLQEADTSTVLHKILFKMFHDVKNADSVLCNTVEELEPNVIAALQAHQPFYAIGPLFPFRLAKGPVATSLWPESDCTHWLQSKPHGSVLYASFGSYAHVTERDLVEIANGLLLSKVSFIWVLRPDIVSSEDVDPLPIGFREGVGDRGLIVPWCCQTQVLAHPAIGGFLTHCGWNSILESLWFEVPLLCFPLLTDQFTNRKIVVDDWMVGINLTDQKVITKEEVSKNVNRLMDGKLGDQLKAALREVNLKLEDALKPNGSSEKNIECFVNDLVVRK</sequence>
<dbReference type="PROSITE" id="PS00375">
    <property type="entry name" value="UDPGT"/>
    <property type="match status" value="1"/>
</dbReference>
<keyword evidence="2 4" id="KW-0328">Glycosyltransferase</keyword>
<proteinExistence type="inferred from homology"/>
<evidence type="ECO:0000256" key="4">
    <source>
        <dbReference type="RuleBase" id="RU003718"/>
    </source>
</evidence>
<dbReference type="GeneID" id="113859756"/>
<dbReference type="RefSeq" id="XP_027348253.1">
    <property type="nucleotide sequence ID" value="XM_027492452.1"/>
</dbReference>
<dbReference type="Pfam" id="PF00201">
    <property type="entry name" value="UDPGT"/>
    <property type="match status" value="1"/>
</dbReference>
<dbReference type="Gene3D" id="3.40.50.2000">
    <property type="entry name" value="Glycogen Phosphorylase B"/>
    <property type="match status" value="2"/>
</dbReference>
<evidence type="ECO:0000256" key="3">
    <source>
        <dbReference type="ARBA" id="ARBA00022679"/>
    </source>
</evidence>
<dbReference type="FunFam" id="3.40.50.2000:FF:000078">
    <property type="entry name" value="Glycosyltransferase"/>
    <property type="match status" value="1"/>
</dbReference>
<dbReference type="OrthoDB" id="5835829at2759"/>
<evidence type="ECO:0000313" key="6">
    <source>
        <dbReference type="Proteomes" id="UP000694853"/>
    </source>
</evidence>
<keyword evidence="6" id="KW-1185">Reference proteome</keyword>
<dbReference type="SUPFAM" id="SSF53756">
    <property type="entry name" value="UDP-Glycosyltransferase/glycogen phosphorylase"/>
    <property type="match status" value="1"/>
</dbReference>
<protein>
    <recommendedName>
        <fullName evidence="5">Glycosyltransferase</fullName>
        <ecNumber evidence="5">2.4.1.-</ecNumber>
    </recommendedName>
</protein>
<accession>A0A8B8KY11</accession>
<evidence type="ECO:0000256" key="5">
    <source>
        <dbReference type="RuleBase" id="RU362057"/>
    </source>
</evidence>
<name>A0A8B8KY11_ABRPR</name>
<dbReference type="InterPro" id="IPR035595">
    <property type="entry name" value="UDP_glycos_trans_CS"/>
</dbReference>